<dbReference type="STRING" id="578942.SAMN05216289_12326"/>
<keyword evidence="2" id="KW-1133">Transmembrane helix</keyword>
<evidence type="ECO:0000256" key="2">
    <source>
        <dbReference type="SAM" id="Phobius"/>
    </source>
</evidence>
<dbReference type="GO" id="GO:0006508">
    <property type="term" value="P:proteolysis"/>
    <property type="evidence" value="ECO:0007669"/>
    <property type="project" value="InterPro"/>
</dbReference>
<dbReference type="OrthoDB" id="345222at2"/>
<dbReference type="Proteomes" id="UP000198575">
    <property type="component" value="Unassembled WGS sequence"/>
</dbReference>
<keyword evidence="2" id="KW-0472">Membrane</keyword>
<name>A0A1I4Z6Y6_9GAMM</name>
<feature type="compositionally biased region" description="Basic and acidic residues" evidence="1">
    <location>
        <begin position="441"/>
        <end position="450"/>
    </location>
</feature>
<dbReference type="InterPro" id="IPR001096">
    <property type="entry name" value="Peptidase_C13"/>
</dbReference>
<dbReference type="EMBL" id="FOVF01000023">
    <property type="protein sequence ID" value="SFN46041.1"/>
    <property type="molecule type" value="Genomic_DNA"/>
</dbReference>
<proteinExistence type="predicted"/>
<organism evidence="3 4">
    <name type="scientific">Dokdonella immobilis</name>
    <dbReference type="NCBI Taxonomy" id="578942"/>
    <lineage>
        <taxon>Bacteria</taxon>
        <taxon>Pseudomonadati</taxon>
        <taxon>Pseudomonadota</taxon>
        <taxon>Gammaproteobacteria</taxon>
        <taxon>Lysobacterales</taxon>
        <taxon>Rhodanobacteraceae</taxon>
        <taxon>Dokdonella</taxon>
    </lineage>
</organism>
<keyword evidence="2" id="KW-0812">Transmembrane</keyword>
<feature type="region of interest" description="Disordered" evidence="1">
    <location>
        <begin position="441"/>
        <end position="460"/>
    </location>
</feature>
<dbReference type="AlphaFoldDB" id="A0A1I4Z6Y6"/>
<feature type="transmembrane region" description="Helical" evidence="2">
    <location>
        <begin position="154"/>
        <end position="175"/>
    </location>
</feature>
<reference evidence="3 4" key="1">
    <citation type="submission" date="2016-10" db="EMBL/GenBank/DDBJ databases">
        <authorList>
            <person name="de Groot N.N."/>
        </authorList>
    </citation>
    <scope>NUCLEOTIDE SEQUENCE [LARGE SCALE GENOMIC DNA]</scope>
    <source>
        <strain evidence="3 4">CGMCC 1.7659</strain>
    </source>
</reference>
<feature type="transmembrane region" description="Helical" evidence="2">
    <location>
        <begin position="57"/>
        <end position="80"/>
    </location>
</feature>
<evidence type="ECO:0000256" key="1">
    <source>
        <dbReference type="SAM" id="MobiDB-lite"/>
    </source>
</evidence>
<sequence>MNPNLSILRDGLRAALLLRPRGNPALPGPGAFVLALATYFLVEAITFWMSAEPPRMFYGWGATQILADSLLTLLAAWILVRMADRGPIAWGVAAIALAATAATSLVVHWPLQWVATLIYERGLPVTAAAVIWLSMAWWFLVLIRLSRWLMPRRLPVAVLAAMLAYAISAMPWWWLPGAPLITQDPGRAQAAQASPADETDAITNTGFDDEAYDDAADFDPEQLMFDQPGLLADAIDRLRPRKPGASNLYVVAFGGDGSEDVFHNEVEFAGRLFAQRFDAEGHVLLLDNNPASLATRPLATLTNLRIALAAMAERMDPAEDILLVYLTSHGSRDHQLFVSLDPLPLNQIGPDDLATALQTSPSIRWKVLIVNACYSGGFIDALRDDSTLVITAARSDRTSFGCGAASEITYFGKAFLAEALNETTSLPGAFEKARSKVDAWEARDREEQRSEPQMASSRSIEAKLDKWSRALPQAAAVAFSSDDADAGVSAESESASK</sequence>
<accession>A0A1I4Z6Y6</accession>
<evidence type="ECO:0000313" key="3">
    <source>
        <dbReference type="EMBL" id="SFN46041.1"/>
    </source>
</evidence>
<feature type="transmembrane region" description="Helical" evidence="2">
    <location>
        <begin position="123"/>
        <end position="142"/>
    </location>
</feature>
<evidence type="ECO:0000313" key="4">
    <source>
        <dbReference type="Proteomes" id="UP000198575"/>
    </source>
</evidence>
<dbReference type="Gene3D" id="3.40.50.1460">
    <property type="match status" value="1"/>
</dbReference>
<dbReference type="RefSeq" id="WP_092409118.1">
    <property type="nucleotide sequence ID" value="NZ_FOVF01000023.1"/>
</dbReference>
<dbReference type="Pfam" id="PF01650">
    <property type="entry name" value="Peptidase_C13"/>
    <property type="match status" value="1"/>
</dbReference>
<gene>
    <name evidence="3" type="ORF">SAMN05216289_12326</name>
</gene>
<feature type="transmembrane region" description="Helical" evidence="2">
    <location>
        <begin position="31"/>
        <end position="51"/>
    </location>
</feature>
<protein>
    <submittedName>
        <fullName evidence="3">Peptidase C13 family protein</fullName>
    </submittedName>
</protein>
<feature type="transmembrane region" description="Helical" evidence="2">
    <location>
        <begin position="87"/>
        <end position="111"/>
    </location>
</feature>
<keyword evidence="4" id="KW-1185">Reference proteome</keyword>
<dbReference type="GO" id="GO:0008233">
    <property type="term" value="F:peptidase activity"/>
    <property type="evidence" value="ECO:0007669"/>
    <property type="project" value="InterPro"/>
</dbReference>